<feature type="region of interest" description="Disordered" evidence="2">
    <location>
        <begin position="56"/>
        <end position="93"/>
    </location>
</feature>
<evidence type="ECO:0000313" key="3">
    <source>
        <dbReference type="EMBL" id="TMW65450.1"/>
    </source>
</evidence>
<reference evidence="3" key="1">
    <citation type="submission" date="2019-03" db="EMBL/GenBank/DDBJ databases">
        <title>Long read genome sequence of the mycoparasitic Pythium oligandrum ATCC 38472 isolated from sugarbeet rhizosphere.</title>
        <authorList>
            <person name="Gaulin E."/>
        </authorList>
    </citation>
    <scope>NUCLEOTIDE SEQUENCE</scope>
    <source>
        <strain evidence="3">ATCC 38472_TT</strain>
    </source>
</reference>
<dbReference type="OrthoDB" id="10659547at2759"/>
<evidence type="ECO:0000313" key="4">
    <source>
        <dbReference type="Proteomes" id="UP000794436"/>
    </source>
</evidence>
<evidence type="ECO:0000256" key="1">
    <source>
        <dbReference type="SAM" id="Coils"/>
    </source>
</evidence>
<feature type="coiled-coil region" evidence="1">
    <location>
        <begin position="153"/>
        <end position="180"/>
    </location>
</feature>
<comment type="caution">
    <text evidence="3">The sequence shown here is derived from an EMBL/GenBank/DDBJ whole genome shotgun (WGS) entry which is preliminary data.</text>
</comment>
<accession>A0A8K1CMR8</accession>
<sequence length="246" mass="28604">MKMPTWPSSVYDYDAQTIADEDAAEVDLRWGGWIRCRYCNGRKQKAHEAFSEEGWEAHKASSSHQRAKSEFDASVEPSGAAKTSKDDTEAVNDPSRFHEYADFSAAMADIIRKDTKFLAQEKAKHDKDAREEHRIKELLRQTTLLVLEQQEDMEHLRSQVTDLQHSMVHLQNELRTARSQSMWTVMQQPMDLRKRSFQDVCTERTVRQRIETPVVVEIISDDDSDEDQSTDLFDELNMFDRGTRMK</sequence>
<dbReference type="AlphaFoldDB" id="A0A8K1CMR8"/>
<evidence type="ECO:0000256" key="2">
    <source>
        <dbReference type="SAM" id="MobiDB-lite"/>
    </source>
</evidence>
<dbReference type="EMBL" id="SPLM01000037">
    <property type="protein sequence ID" value="TMW65450.1"/>
    <property type="molecule type" value="Genomic_DNA"/>
</dbReference>
<gene>
    <name evidence="3" type="ORF">Poli38472_008092</name>
</gene>
<proteinExistence type="predicted"/>
<organism evidence="3 4">
    <name type="scientific">Pythium oligandrum</name>
    <name type="common">Mycoparasitic fungus</name>
    <dbReference type="NCBI Taxonomy" id="41045"/>
    <lineage>
        <taxon>Eukaryota</taxon>
        <taxon>Sar</taxon>
        <taxon>Stramenopiles</taxon>
        <taxon>Oomycota</taxon>
        <taxon>Peronosporomycetes</taxon>
        <taxon>Pythiales</taxon>
        <taxon>Pythiaceae</taxon>
        <taxon>Pythium</taxon>
    </lineage>
</organism>
<keyword evidence="1" id="KW-0175">Coiled coil</keyword>
<dbReference type="Proteomes" id="UP000794436">
    <property type="component" value="Unassembled WGS sequence"/>
</dbReference>
<name>A0A8K1CMR8_PYTOL</name>
<protein>
    <submittedName>
        <fullName evidence="3">Uncharacterized protein</fullName>
    </submittedName>
</protein>
<keyword evidence="4" id="KW-1185">Reference proteome</keyword>